<name>A0A9J5YM52_SOLCO</name>
<organism evidence="2 3">
    <name type="scientific">Solanum commersonii</name>
    <name type="common">Commerson's wild potato</name>
    <name type="synonym">Commerson's nightshade</name>
    <dbReference type="NCBI Taxonomy" id="4109"/>
    <lineage>
        <taxon>Eukaryota</taxon>
        <taxon>Viridiplantae</taxon>
        <taxon>Streptophyta</taxon>
        <taxon>Embryophyta</taxon>
        <taxon>Tracheophyta</taxon>
        <taxon>Spermatophyta</taxon>
        <taxon>Magnoliopsida</taxon>
        <taxon>eudicotyledons</taxon>
        <taxon>Gunneridae</taxon>
        <taxon>Pentapetalae</taxon>
        <taxon>asterids</taxon>
        <taxon>lamiids</taxon>
        <taxon>Solanales</taxon>
        <taxon>Solanaceae</taxon>
        <taxon>Solanoideae</taxon>
        <taxon>Solaneae</taxon>
        <taxon>Solanum</taxon>
    </lineage>
</organism>
<keyword evidence="3" id="KW-1185">Reference proteome</keyword>
<evidence type="ECO:0000313" key="3">
    <source>
        <dbReference type="Proteomes" id="UP000824120"/>
    </source>
</evidence>
<evidence type="ECO:0000313" key="2">
    <source>
        <dbReference type="EMBL" id="KAG5601514.1"/>
    </source>
</evidence>
<protein>
    <submittedName>
        <fullName evidence="2">Uncharacterized protein</fullName>
    </submittedName>
</protein>
<dbReference type="Proteomes" id="UP000824120">
    <property type="component" value="Chromosome 6"/>
</dbReference>
<reference evidence="2 3" key="1">
    <citation type="submission" date="2020-09" db="EMBL/GenBank/DDBJ databases">
        <title>De no assembly of potato wild relative species, Solanum commersonii.</title>
        <authorList>
            <person name="Cho K."/>
        </authorList>
    </citation>
    <scope>NUCLEOTIDE SEQUENCE [LARGE SCALE GENOMIC DNA]</scope>
    <source>
        <strain evidence="2">LZ3.2</strain>
        <tissue evidence="2">Leaf</tissue>
    </source>
</reference>
<feature type="region of interest" description="Disordered" evidence="1">
    <location>
        <begin position="37"/>
        <end position="73"/>
    </location>
</feature>
<proteinExistence type="predicted"/>
<dbReference type="AlphaFoldDB" id="A0A9J5YM52"/>
<comment type="caution">
    <text evidence="2">The sequence shown here is derived from an EMBL/GenBank/DDBJ whole genome shotgun (WGS) entry which is preliminary data.</text>
</comment>
<dbReference type="EMBL" id="JACXVP010000006">
    <property type="protein sequence ID" value="KAG5601514.1"/>
    <property type="molecule type" value="Genomic_DNA"/>
</dbReference>
<feature type="compositionally biased region" description="Polar residues" evidence="1">
    <location>
        <begin position="63"/>
        <end position="73"/>
    </location>
</feature>
<accession>A0A9J5YM52</accession>
<sequence length="73" mass="8017">MENVTLGIFSKPRAQISNSFLGKSTVQWPLESTRYTKPQNLQIAKNTKHSKKTVQLSKGPGGSTRSPNSVNES</sequence>
<gene>
    <name evidence="2" type="ORF">H5410_032884</name>
</gene>
<evidence type="ECO:0000256" key="1">
    <source>
        <dbReference type="SAM" id="MobiDB-lite"/>
    </source>
</evidence>